<accession>A0A9P1KCB8</accession>
<dbReference type="AlphaFoldDB" id="A0A9P1KCB8"/>
<protein>
    <submittedName>
        <fullName evidence="1">Uncharacterized protein</fullName>
    </submittedName>
</protein>
<organism evidence="1 2">
    <name type="scientific">Limnospira indica PCC 8005</name>
    <dbReference type="NCBI Taxonomy" id="376219"/>
    <lineage>
        <taxon>Bacteria</taxon>
        <taxon>Bacillati</taxon>
        <taxon>Cyanobacteriota</taxon>
        <taxon>Cyanophyceae</taxon>
        <taxon>Oscillatoriophycideae</taxon>
        <taxon>Oscillatoriales</taxon>
        <taxon>Sirenicapillariaceae</taxon>
        <taxon>Limnospira</taxon>
    </lineage>
</organism>
<evidence type="ECO:0000313" key="2">
    <source>
        <dbReference type="Proteomes" id="UP000032946"/>
    </source>
</evidence>
<proteinExistence type="predicted"/>
<dbReference type="EMBL" id="FO818640">
    <property type="protein sequence ID" value="CDM93416.1"/>
    <property type="molecule type" value="Genomic_DNA"/>
</dbReference>
<reference evidence="1 2" key="1">
    <citation type="submission" date="2014-02" db="EMBL/GenBank/DDBJ databases">
        <authorList>
            <person name="Genoscope - CEA"/>
        </authorList>
    </citation>
    <scope>NUCLEOTIDE SEQUENCE [LARGE SCALE GENOMIC DNA]</scope>
    <source>
        <strain evidence="1 2">PCC 8005</strain>
    </source>
</reference>
<evidence type="ECO:0000313" key="1">
    <source>
        <dbReference type="EMBL" id="CDM93416.1"/>
    </source>
</evidence>
<gene>
    <name evidence="1" type="ORF">ARTHRO_11089</name>
</gene>
<sequence length="58" mass="6566">MSFLYGVYEPVTRDFNRHGYTQIPKISPSELWRGITLVFAPVKFIGVSFTSSSLPLTI</sequence>
<name>A0A9P1KCB8_9CYAN</name>
<dbReference type="Proteomes" id="UP000032946">
    <property type="component" value="Chromosome"/>
</dbReference>
<keyword evidence="2" id="KW-1185">Reference proteome</keyword>